<feature type="compositionally biased region" description="Polar residues" evidence="16">
    <location>
        <begin position="315"/>
        <end position="334"/>
    </location>
</feature>
<dbReference type="GO" id="GO:1990429">
    <property type="term" value="C:peroxisomal importomer complex"/>
    <property type="evidence" value="ECO:0007669"/>
    <property type="project" value="TreeGrafter"/>
</dbReference>
<evidence type="ECO:0000256" key="14">
    <source>
        <dbReference type="ARBA" id="ARBA00029692"/>
    </source>
</evidence>
<evidence type="ECO:0000256" key="13">
    <source>
        <dbReference type="ARBA" id="ARBA00023140"/>
    </source>
</evidence>
<evidence type="ECO:0000256" key="15">
    <source>
        <dbReference type="ARBA" id="ARBA00034505"/>
    </source>
</evidence>
<sequence length="495" mass="55422">MSTSPPLDPYKPSLFELLSSNQLSSLLPPSLHYLLTIATHRNPRHLLPILNSFHEIHALLFLAIEHHYLTTYSSSFVENFYSLKRERALPAAVGDLRLTAEGANASLRETTKLSRGDVWKNLAVLVGIPYLKRRLDESQEINAPRALLGANYTRMPPNPTLKQRFLHYYRWFLTNVYPSVNAAYYFSILAFNLRYLFSGSKSGSGVYSDPFLWLIGTRIRRLSQADFQAFEAIKNATSSLSGSNLGMRSLLDPRLAMGRLGAGLKLLLPTSIFALKFLEWWHASDFARQLSRKATEGLELPPPIISYTPPPAISKPTSENTSSPTSGEKQASTDSPDDEPPNPPISTLTHLPIYVVPAPSPSTSLENCPICLEEITTPTACQTGYVYCYTCIHRWIEGIHELQEKFMGAGSPAGDNAKEGARGREGKWESGAGRCANENVDREIGWDFGFGYEVGDETRRDEMKDHKMTVPHHQGKPDPAVDIQTIIRIYRRRNE</sequence>
<protein>
    <recommendedName>
        <fullName evidence="4">Peroxisome assembly protein 12</fullName>
    </recommendedName>
    <alternativeName>
        <fullName evidence="14">Peroxin-12</fullName>
    </alternativeName>
</protein>
<dbReference type="Gene3D" id="3.30.40.10">
    <property type="entry name" value="Zinc/RING finger domain, C3HC4 (zinc finger)"/>
    <property type="match status" value="1"/>
</dbReference>
<evidence type="ECO:0000256" key="1">
    <source>
        <dbReference type="ARBA" id="ARBA00004585"/>
    </source>
</evidence>
<keyword evidence="13" id="KW-0576">Peroxisome</keyword>
<feature type="compositionally biased region" description="Pro residues" evidence="16">
    <location>
        <begin position="301"/>
        <end position="313"/>
    </location>
</feature>
<keyword evidence="9" id="KW-0862">Zinc</keyword>
<feature type="region of interest" description="Disordered" evidence="16">
    <location>
        <begin position="411"/>
        <end position="430"/>
    </location>
</feature>
<feature type="domain" description="Pex N-terminal" evidence="17">
    <location>
        <begin position="21"/>
        <end position="284"/>
    </location>
</feature>
<comment type="pathway">
    <text evidence="2">Protein modification; protein ubiquitination.</text>
</comment>
<dbReference type="GO" id="GO:0004842">
    <property type="term" value="F:ubiquitin-protein transferase activity"/>
    <property type="evidence" value="ECO:0007669"/>
    <property type="project" value="TreeGrafter"/>
</dbReference>
<evidence type="ECO:0000256" key="11">
    <source>
        <dbReference type="ARBA" id="ARBA00022989"/>
    </source>
</evidence>
<dbReference type="PANTHER" id="PTHR12888">
    <property type="entry name" value="PEROXISOME ASSEMBLY PROTEIN 12 PEROXIN-12"/>
    <property type="match status" value="1"/>
</dbReference>
<evidence type="ECO:0000256" key="16">
    <source>
        <dbReference type="SAM" id="MobiDB-lite"/>
    </source>
</evidence>
<accession>A0A5M9JX16</accession>
<dbReference type="GO" id="GO:0005778">
    <property type="term" value="C:peroxisomal membrane"/>
    <property type="evidence" value="ECO:0007669"/>
    <property type="project" value="UniProtKB-SubCell"/>
</dbReference>
<feature type="region of interest" description="Disordered" evidence="16">
    <location>
        <begin position="301"/>
        <end position="350"/>
    </location>
</feature>
<comment type="subunit">
    <text evidence="15">Component of the PEX2-PEX10-PEX12 retrotranslocation channel, composed of PEX2, PEX10 and PEX12.</text>
</comment>
<keyword evidence="7" id="KW-0479">Metal-binding</keyword>
<keyword evidence="11" id="KW-1133">Transmembrane helix</keyword>
<dbReference type="InterPro" id="IPR013083">
    <property type="entry name" value="Znf_RING/FYVE/PHD"/>
</dbReference>
<evidence type="ECO:0000256" key="9">
    <source>
        <dbReference type="ARBA" id="ARBA00022833"/>
    </source>
</evidence>
<name>A0A5M9JX16_MONFR</name>
<proteinExistence type="inferred from homology"/>
<dbReference type="EMBL" id="VICG01000006">
    <property type="protein sequence ID" value="KAA8571325.1"/>
    <property type="molecule type" value="Genomic_DNA"/>
</dbReference>
<keyword evidence="5" id="KW-0813">Transport</keyword>
<comment type="similarity">
    <text evidence="3">Belongs to the pex2/pex10/pex12 family.</text>
</comment>
<keyword evidence="19" id="KW-1185">Reference proteome</keyword>
<dbReference type="Pfam" id="PF04757">
    <property type="entry name" value="Pex2_Pex12"/>
    <property type="match status" value="1"/>
</dbReference>
<evidence type="ECO:0000313" key="19">
    <source>
        <dbReference type="Proteomes" id="UP000322873"/>
    </source>
</evidence>
<reference evidence="18 19" key="1">
    <citation type="submission" date="2019-06" db="EMBL/GenBank/DDBJ databases">
        <title>Genome Sequence of the Brown Rot Fungal Pathogen Monilinia fructicola.</title>
        <authorList>
            <person name="De Miccolis Angelini R.M."/>
            <person name="Landi L."/>
            <person name="Abate D."/>
            <person name="Pollastro S."/>
            <person name="Romanazzi G."/>
            <person name="Faretra F."/>
        </authorList>
    </citation>
    <scope>NUCLEOTIDE SEQUENCE [LARGE SCALE GENOMIC DNA]</scope>
    <source>
        <strain evidence="18 19">Mfrc123</strain>
    </source>
</reference>
<comment type="subcellular location">
    <subcellularLocation>
        <location evidence="1">Peroxisome membrane</location>
        <topology evidence="1">Multi-pass membrane protein</topology>
    </subcellularLocation>
</comment>
<evidence type="ECO:0000256" key="2">
    <source>
        <dbReference type="ARBA" id="ARBA00004906"/>
    </source>
</evidence>
<evidence type="ECO:0000256" key="7">
    <source>
        <dbReference type="ARBA" id="ARBA00022723"/>
    </source>
</evidence>
<feature type="compositionally biased region" description="Basic and acidic residues" evidence="16">
    <location>
        <begin position="416"/>
        <end position="428"/>
    </location>
</feature>
<evidence type="ECO:0000256" key="6">
    <source>
        <dbReference type="ARBA" id="ARBA00022692"/>
    </source>
</evidence>
<gene>
    <name evidence="18" type="ORF">EYC84_000645</name>
</gene>
<dbReference type="GO" id="GO:0008270">
    <property type="term" value="F:zinc ion binding"/>
    <property type="evidence" value="ECO:0007669"/>
    <property type="project" value="UniProtKB-KW"/>
</dbReference>
<evidence type="ECO:0000256" key="3">
    <source>
        <dbReference type="ARBA" id="ARBA00008704"/>
    </source>
</evidence>
<evidence type="ECO:0000256" key="12">
    <source>
        <dbReference type="ARBA" id="ARBA00023136"/>
    </source>
</evidence>
<comment type="caution">
    <text evidence="18">The sequence shown here is derived from an EMBL/GenBank/DDBJ whole genome shotgun (WGS) entry which is preliminary data.</text>
</comment>
<evidence type="ECO:0000256" key="5">
    <source>
        <dbReference type="ARBA" id="ARBA00022448"/>
    </source>
</evidence>
<dbReference type="InterPro" id="IPR017375">
    <property type="entry name" value="PEX12"/>
</dbReference>
<evidence type="ECO:0000256" key="8">
    <source>
        <dbReference type="ARBA" id="ARBA00022771"/>
    </source>
</evidence>
<dbReference type="VEuPathDB" id="FungiDB:MFRU_046g00350"/>
<dbReference type="InterPro" id="IPR006845">
    <property type="entry name" value="Pex_N"/>
</dbReference>
<keyword evidence="8" id="KW-0863">Zinc-finger</keyword>
<keyword evidence="6" id="KW-0812">Transmembrane</keyword>
<evidence type="ECO:0000256" key="10">
    <source>
        <dbReference type="ARBA" id="ARBA00022927"/>
    </source>
</evidence>
<dbReference type="Proteomes" id="UP000322873">
    <property type="component" value="Unassembled WGS sequence"/>
</dbReference>
<evidence type="ECO:0000259" key="17">
    <source>
        <dbReference type="Pfam" id="PF04757"/>
    </source>
</evidence>
<dbReference type="PANTHER" id="PTHR12888:SF0">
    <property type="entry name" value="PEROXISOME ASSEMBLY PROTEIN 12"/>
    <property type="match status" value="1"/>
</dbReference>
<dbReference type="SUPFAM" id="SSF57850">
    <property type="entry name" value="RING/U-box"/>
    <property type="match status" value="1"/>
</dbReference>
<dbReference type="GO" id="GO:0006513">
    <property type="term" value="P:protein monoubiquitination"/>
    <property type="evidence" value="ECO:0007669"/>
    <property type="project" value="TreeGrafter"/>
</dbReference>
<dbReference type="GO" id="GO:0016562">
    <property type="term" value="P:protein import into peroxisome matrix, receptor recycling"/>
    <property type="evidence" value="ECO:0007669"/>
    <property type="project" value="UniProtKB-ARBA"/>
</dbReference>
<keyword evidence="12" id="KW-0472">Membrane</keyword>
<organism evidence="18 19">
    <name type="scientific">Monilinia fructicola</name>
    <name type="common">Brown rot fungus</name>
    <name type="synonym">Ciboria fructicola</name>
    <dbReference type="NCBI Taxonomy" id="38448"/>
    <lineage>
        <taxon>Eukaryota</taxon>
        <taxon>Fungi</taxon>
        <taxon>Dikarya</taxon>
        <taxon>Ascomycota</taxon>
        <taxon>Pezizomycotina</taxon>
        <taxon>Leotiomycetes</taxon>
        <taxon>Helotiales</taxon>
        <taxon>Sclerotiniaceae</taxon>
        <taxon>Monilinia</taxon>
    </lineage>
</organism>
<evidence type="ECO:0000313" key="18">
    <source>
        <dbReference type="EMBL" id="KAA8571325.1"/>
    </source>
</evidence>
<keyword evidence="10" id="KW-0653">Protein transport</keyword>
<evidence type="ECO:0000256" key="4">
    <source>
        <dbReference type="ARBA" id="ARBA00018980"/>
    </source>
</evidence>
<dbReference type="AlphaFoldDB" id="A0A5M9JX16"/>